<name>A0ABW5BK04_9PROT</name>
<organism evidence="1 2">
    <name type="scientific">Kiloniella antarctica</name>
    <dbReference type="NCBI Taxonomy" id="1550907"/>
    <lineage>
        <taxon>Bacteria</taxon>
        <taxon>Pseudomonadati</taxon>
        <taxon>Pseudomonadota</taxon>
        <taxon>Alphaproteobacteria</taxon>
        <taxon>Rhodospirillales</taxon>
        <taxon>Kiloniellaceae</taxon>
        <taxon>Kiloniella</taxon>
    </lineage>
</organism>
<dbReference type="RefSeq" id="WP_380250895.1">
    <property type="nucleotide sequence ID" value="NZ_JBHUII010000004.1"/>
</dbReference>
<accession>A0ABW5BK04</accession>
<dbReference type="Proteomes" id="UP001597294">
    <property type="component" value="Unassembled WGS sequence"/>
</dbReference>
<dbReference type="EMBL" id="JBHUII010000004">
    <property type="protein sequence ID" value="MFD2205869.1"/>
    <property type="molecule type" value="Genomic_DNA"/>
</dbReference>
<sequence length="304" mass="34122">MTKLTTLSDKKLGILALAAAGERGWFFGHVGAGLLALDALKETHTIEELTPALDVYREKSLKFIEANGRTSWLESSGPIIEGWRGLLGDLAEPLFQELRNSGHGTIYFMWAARVFFSAPELATHDVLSGLGDLFKAALVNDDKRYYGIADHSQEKITALPENFTADALIKRTLLNAVPTLKDAKGGERTWFFSGSKIHILTYLHAALELGRLGYTDWSQKGLELWHRHETLYGKMLANAERDFNEQGFEAMGDLKPKTDFFTTIYQDPHAYKYLAATEDLLKLYGYKETDKLRAPILKTLNVFS</sequence>
<reference evidence="2" key="1">
    <citation type="journal article" date="2019" name="Int. J. Syst. Evol. Microbiol.">
        <title>The Global Catalogue of Microorganisms (GCM) 10K type strain sequencing project: providing services to taxonomists for standard genome sequencing and annotation.</title>
        <authorList>
            <consortium name="The Broad Institute Genomics Platform"/>
            <consortium name="The Broad Institute Genome Sequencing Center for Infectious Disease"/>
            <person name="Wu L."/>
            <person name="Ma J."/>
        </authorList>
    </citation>
    <scope>NUCLEOTIDE SEQUENCE [LARGE SCALE GENOMIC DNA]</scope>
    <source>
        <strain evidence="2">CGMCC 4.7192</strain>
    </source>
</reference>
<proteinExistence type="predicted"/>
<evidence type="ECO:0000313" key="2">
    <source>
        <dbReference type="Proteomes" id="UP001597294"/>
    </source>
</evidence>
<keyword evidence="2" id="KW-1185">Reference proteome</keyword>
<protein>
    <submittedName>
        <fullName evidence="1">Uncharacterized protein</fullName>
    </submittedName>
</protein>
<gene>
    <name evidence="1" type="ORF">ACFSKO_09615</name>
</gene>
<evidence type="ECO:0000313" key="1">
    <source>
        <dbReference type="EMBL" id="MFD2205869.1"/>
    </source>
</evidence>
<comment type="caution">
    <text evidence="1">The sequence shown here is derived from an EMBL/GenBank/DDBJ whole genome shotgun (WGS) entry which is preliminary data.</text>
</comment>